<evidence type="ECO:0000256" key="2">
    <source>
        <dbReference type="ARBA" id="ARBA00022692"/>
    </source>
</evidence>
<keyword evidence="4 5" id="KW-0472">Membrane</keyword>
<dbReference type="InterPro" id="IPR013525">
    <property type="entry name" value="ABC2_TM"/>
</dbReference>
<dbReference type="Gene3D" id="3.40.1710.10">
    <property type="entry name" value="abc type-2 transporter like domain"/>
    <property type="match status" value="1"/>
</dbReference>
<feature type="transmembrane region" description="Helical" evidence="5">
    <location>
        <begin position="15"/>
        <end position="36"/>
    </location>
</feature>
<evidence type="ECO:0000256" key="5">
    <source>
        <dbReference type="SAM" id="Phobius"/>
    </source>
</evidence>
<protein>
    <submittedName>
        <fullName evidence="7">YhgE/Pip N-terminal domain-containing protein</fullName>
    </submittedName>
</protein>
<dbReference type="PANTHER" id="PTHR43077:SF5">
    <property type="entry name" value="PHAGE INFECTION PROTEIN"/>
    <property type="match status" value="1"/>
</dbReference>
<organism evidence="7 8">
    <name type="scientific">Paenibacillus macquariensis</name>
    <dbReference type="NCBI Taxonomy" id="948756"/>
    <lineage>
        <taxon>Bacteria</taxon>
        <taxon>Bacillati</taxon>
        <taxon>Bacillota</taxon>
        <taxon>Bacilli</taxon>
        <taxon>Bacillales</taxon>
        <taxon>Paenibacillaceae</taxon>
        <taxon>Paenibacillus</taxon>
    </lineage>
</organism>
<feature type="transmembrane region" description="Helical" evidence="5">
    <location>
        <begin position="347"/>
        <end position="368"/>
    </location>
</feature>
<sequence length="391" mass="42969">MVNALQAYFKKPQTIIAIVIAIAFQLIFSAIWMTAYDGVTERVDNFQIALVNQDKTTGAMIEKQLVGKLPFKVITLDQQEAERQLDIRDVQMIVQIPEDFSQQLQTSGEKASLVYTINESNAALIKSIMQTVATTITDMVNKNVATQGTQAVLEQLQMPSAQAGVTAQSLVGKVESQMIYTHPVSGMNNQMVPLMLVLASFVGSMIMAQNLHQSTLLLAGTLSKWNSFRARLVINFISAPVISFIGSVMVLVLGGQMERGFLALWMFQMLLIFAFMFFSQMFINVLGMSGMLINIIMMSMQLVTSGAMVPRLMLNNFYHSIGQFLPATYGVQGLMALQFGGPGISSSIWGLMIITVICLLVSLLVVALKKEKVSKGIHQEESIPVSIPSHP</sequence>
<feature type="transmembrane region" description="Helical" evidence="5">
    <location>
        <begin position="261"/>
        <end position="283"/>
    </location>
</feature>
<dbReference type="PANTHER" id="PTHR43077">
    <property type="entry name" value="TRANSPORT PERMEASE YVFS-RELATED"/>
    <property type="match status" value="1"/>
</dbReference>
<feature type="transmembrane region" description="Helical" evidence="5">
    <location>
        <begin position="192"/>
        <end position="212"/>
    </location>
</feature>
<keyword evidence="2 5" id="KW-0812">Transmembrane</keyword>
<dbReference type="Pfam" id="PF12698">
    <property type="entry name" value="ABC2_membrane_3"/>
    <property type="match status" value="1"/>
</dbReference>
<feature type="transmembrane region" description="Helical" evidence="5">
    <location>
        <begin position="289"/>
        <end position="309"/>
    </location>
</feature>
<dbReference type="RefSeq" id="WP_068592036.1">
    <property type="nucleotide sequence ID" value="NZ_FTNK01000014.1"/>
</dbReference>
<feature type="transmembrane region" description="Helical" evidence="5">
    <location>
        <begin position="321"/>
        <end position="341"/>
    </location>
</feature>
<accession>A0ABY1K9D3</accession>
<evidence type="ECO:0000256" key="1">
    <source>
        <dbReference type="ARBA" id="ARBA00004141"/>
    </source>
</evidence>
<reference evidence="7 8" key="1">
    <citation type="submission" date="2017-01" db="EMBL/GenBank/DDBJ databases">
        <authorList>
            <person name="Varghese N."/>
            <person name="Submissions S."/>
        </authorList>
    </citation>
    <scope>NUCLEOTIDE SEQUENCE [LARGE SCALE GENOMIC DNA]</scope>
    <source>
        <strain evidence="7 8">ATCC 23464</strain>
    </source>
</reference>
<evidence type="ECO:0000256" key="4">
    <source>
        <dbReference type="ARBA" id="ARBA00023136"/>
    </source>
</evidence>
<name>A0ABY1K9D3_9BACL</name>
<dbReference type="InterPro" id="IPR051328">
    <property type="entry name" value="T7SS_ABC-Transporter"/>
</dbReference>
<evidence type="ECO:0000313" key="8">
    <source>
        <dbReference type="Proteomes" id="UP000186666"/>
    </source>
</evidence>
<comment type="caution">
    <text evidence="7">The sequence shown here is derived from an EMBL/GenBank/DDBJ whole genome shotgun (WGS) entry which is preliminary data.</text>
</comment>
<gene>
    <name evidence="7" type="ORF">SAMN05421578_114119</name>
</gene>
<feature type="domain" description="ABC-2 type transporter transmembrane" evidence="6">
    <location>
        <begin position="15"/>
        <end position="363"/>
    </location>
</feature>
<comment type="subcellular location">
    <subcellularLocation>
        <location evidence="1">Membrane</location>
        <topology evidence="1">Multi-pass membrane protein</topology>
    </subcellularLocation>
</comment>
<feature type="transmembrane region" description="Helical" evidence="5">
    <location>
        <begin position="232"/>
        <end position="254"/>
    </location>
</feature>
<evidence type="ECO:0000313" key="7">
    <source>
        <dbReference type="EMBL" id="SIR45471.1"/>
    </source>
</evidence>
<evidence type="ECO:0000259" key="6">
    <source>
        <dbReference type="Pfam" id="PF12698"/>
    </source>
</evidence>
<dbReference type="EMBL" id="FTNK01000014">
    <property type="protein sequence ID" value="SIR45471.1"/>
    <property type="molecule type" value="Genomic_DNA"/>
</dbReference>
<keyword evidence="3 5" id="KW-1133">Transmembrane helix</keyword>
<dbReference type="Proteomes" id="UP000186666">
    <property type="component" value="Unassembled WGS sequence"/>
</dbReference>
<evidence type="ECO:0000256" key="3">
    <source>
        <dbReference type="ARBA" id="ARBA00022989"/>
    </source>
</evidence>
<keyword evidence="8" id="KW-1185">Reference proteome</keyword>
<proteinExistence type="predicted"/>